<proteinExistence type="inferred from homology"/>
<dbReference type="Pfam" id="PF25989">
    <property type="entry name" value="YknX_C"/>
    <property type="match status" value="1"/>
</dbReference>
<dbReference type="Gene3D" id="1.10.287.470">
    <property type="entry name" value="Helix hairpin bin"/>
    <property type="match status" value="1"/>
</dbReference>
<dbReference type="Gene3D" id="2.40.420.20">
    <property type="match status" value="1"/>
</dbReference>
<dbReference type="GO" id="GO:0005886">
    <property type="term" value="C:plasma membrane"/>
    <property type="evidence" value="ECO:0007669"/>
    <property type="project" value="TreeGrafter"/>
</dbReference>
<dbReference type="PANTHER" id="PTHR30158">
    <property type="entry name" value="ACRA/E-RELATED COMPONENT OF DRUG EFFLUX TRANSPORTER"/>
    <property type="match status" value="1"/>
</dbReference>
<dbReference type="Pfam" id="PF25944">
    <property type="entry name" value="Beta-barrel_RND"/>
    <property type="match status" value="1"/>
</dbReference>
<dbReference type="InterPro" id="IPR058625">
    <property type="entry name" value="MdtA-like_BSH"/>
</dbReference>
<dbReference type="EMBL" id="AP023361">
    <property type="protein sequence ID" value="BCJ89958.1"/>
    <property type="molecule type" value="Genomic_DNA"/>
</dbReference>
<dbReference type="SUPFAM" id="SSF111369">
    <property type="entry name" value="HlyD-like secretion proteins"/>
    <property type="match status" value="1"/>
</dbReference>
<dbReference type="Pfam" id="PF25876">
    <property type="entry name" value="HH_MFP_RND"/>
    <property type="match status" value="1"/>
</dbReference>
<dbReference type="GO" id="GO:0030313">
    <property type="term" value="C:cell envelope"/>
    <property type="evidence" value="ECO:0007669"/>
    <property type="project" value="UniProtKB-SubCell"/>
</dbReference>
<comment type="similarity">
    <text evidence="1">Belongs to the membrane fusion protein (MFP) (TC 8.A.1) family.</text>
</comment>
<feature type="domain" description="Multidrug resistance protein MdtA-like barrel-sandwich hybrid" evidence="4">
    <location>
        <begin position="76"/>
        <end position="206"/>
    </location>
</feature>
<dbReference type="InterPro" id="IPR058626">
    <property type="entry name" value="MdtA-like_b-barrel"/>
</dbReference>
<dbReference type="PANTHER" id="PTHR30158:SF3">
    <property type="entry name" value="MULTIDRUG EFFLUX PUMP SUBUNIT ACRA-RELATED"/>
    <property type="match status" value="1"/>
</dbReference>
<organism evidence="7 8">
    <name type="scientific">Terrihabitans soli</name>
    <dbReference type="NCBI Taxonomy" id="708113"/>
    <lineage>
        <taxon>Bacteria</taxon>
        <taxon>Pseudomonadati</taxon>
        <taxon>Pseudomonadota</taxon>
        <taxon>Alphaproteobacteria</taxon>
        <taxon>Hyphomicrobiales</taxon>
        <taxon>Terrihabitans</taxon>
    </lineage>
</organism>
<evidence type="ECO:0000259" key="5">
    <source>
        <dbReference type="Pfam" id="PF25944"/>
    </source>
</evidence>
<feature type="domain" description="Multidrug resistance protein MdtA-like beta-barrel" evidence="5">
    <location>
        <begin position="221"/>
        <end position="305"/>
    </location>
</feature>
<dbReference type="Proteomes" id="UP000515317">
    <property type="component" value="Chromosome"/>
</dbReference>
<evidence type="ECO:0000256" key="2">
    <source>
        <dbReference type="SAM" id="Coils"/>
    </source>
</evidence>
<keyword evidence="8" id="KW-1185">Reference proteome</keyword>
<evidence type="ECO:0000313" key="8">
    <source>
        <dbReference type="Proteomes" id="UP000515317"/>
    </source>
</evidence>
<reference evidence="7 8" key="1">
    <citation type="submission" date="2020-08" db="EMBL/GenBank/DDBJ databases">
        <title>Genome sequence of Rhizobiales bacterium strain IZ6.</title>
        <authorList>
            <person name="Nakai R."/>
            <person name="Naganuma T."/>
        </authorList>
    </citation>
    <scope>NUCLEOTIDE SEQUENCE [LARGE SCALE GENOMIC DNA]</scope>
    <source>
        <strain evidence="7 8">IZ6</strain>
    </source>
</reference>
<dbReference type="InterPro" id="IPR006143">
    <property type="entry name" value="RND_pump_MFP"/>
</dbReference>
<dbReference type="AlphaFoldDB" id="A0A6S6QU10"/>
<sequence>MYLISLSLRCAEWQRGERAVRARLALLFAFAALTFVLPAAAQEKAPAASNVSTVAAEKRAISQSAQFVGRVEAVERVDIRARVTGFLEEVLFKDGETVKKGAPLYRIEQAPFQAAVQQAEANVQRAQATVDNAVVQRQRAEQLLLTNATSVAARDDKVAAQKTAEGDLAAATAALETAKISLAYTDIASPIDGQIGRTAVTRGNVVGPDSGVLTTIVSSDPMYVVFPVSQREFLRLAERHGQKENRENFKVFITFSNGRRYAQAGTIDFVDVKVDRGTDTIPVRASFANSGGELVDGQLVQVDVETSAAEEHVLIPQNALIADQEGVYVFIVEEGKVAQRRLKVGQPSGASIVVTEGLSGGEPVIVGGLQSLRPGTPVTAVPIEKPVGG</sequence>
<dbReference type="Pfam" id="PF25917">
    <property type="entry name" value="BSH_RND"/>
    <property type="match status" value="1"/>
</dbReference>
<dbReference type="Gene3D" id="2.40.30.170">
    <property type="match status" value="1"/>
</dbReference>
<evidence type="ECO:0000256" key="1">
    <source>
        <dbReference type="ARBA" id="ARBA00009477"/>
    </source>
</evidence>
<dbReference type="InterPro" id="IPR058624">
    <property type="entry name" value="MdtA-like_HH"/>
</dbReference>
<evidence type="ECO:0000259" key="6">
    <source>
        <dbReference type="Pfam" id="PF25989"/>
    </source>
</evidence>
<dbReference type="GO" id="GO:0046677">
    <property type="term" value="P:response to antibiotic"/>
    <property type="evidence" value="ECO:0007669"/>
    <property type="project" value="TreeGrafter"/>
</dbReference>
<accession>A0A6S6QU10</accession>
<evidence type="ECO:0000259" key="3">
    <source>
        <dbReference type="Pfam" id="PF25876"/>
    </source>
</evidence>
<keyword evidence="2" id="KW-0175">Coiled coil</keyword>
<feature type="domain" description="Multidrug resistance protein MdtA-like alpha-helical hairpin" evidence="3">
    <location>
        <begin position="116"/>
        <end position="185"/>
    </location>
</feature>
<protein>
    <submittedName>
        <fullName evidence="7">RND transporter MFP subunit</fullName>
    </submittedName>
</protein>
<dbReference type="NCBIfam" id="TIGR01730">
    <property type="entry name" value="RND_mfp"/>
    <property type="match status" value="1"/>
</dbReference>
<dbReference type="GO" id="GO:0022857">
    <property type="term" value="F:transmembrane transporter activity"/>
    <property type="evidence" value="ECO:0007669"/>
    <property type="project" value="InterPro"/>
</dbReference>
<evidence type="ECO:0000259" key="4">
    <source>
        <dbReference type="Pfam" id="PF25917"/>
    </source>
</evidence>
<gene>
    <name evidence="7" type="ORF">IZ6_06930</name>
</gene>
<feature type="coiled-coil region" evidence="2">
    <location>
        <begin position="116"/>
        <end position="143"/>
    </location>
</feature>
<name>A0A6S6QU10_9HYPH</name>
<dbReference type="Gene3D" id="2.40.50.100">
    <property type="match status" value="1"/>
</dbReference>
<evidence type="ECO:0000313" key="7">
    <source>
        <dbReference type="EMBL" id="BCJ89958.1"/>
    </source>
</evidence>
<feature type="domain" description="YknX-like C-terminal permuted SH3-like" evidence="6">
    <location>
        <begin position="315"/>
        <end position="379"/>
    </location>
</feature>
<dbReference type="KEGG" id="tso:IZ6_06930"/>
<dbReference type="InterPro" id="IPR058637">
    <property type="entry name" value="YknX-like_C"/>
</dbReference>